<protein>
    <submittedName>
        <fullName evidence="2">Uncharacterized protein</fullName>
    </submittedName>
</protein>
<organism evidence="2 3">
    <name type="scientific">Cladobotryum mycophilum</name>
    <dbReference type="NCBI Taxonomy" id="491253"/>
    <lineage>
        <taxon>Eukaryota</taxon>
        <taxon>Fungi</taxon>
        <taxon>Dikarya</taxon>
        <taxon>Ascomycota</taxon>
        <taxon>Pezizomycotina</taxon>
        <taxon>Sordariomycetes</taxon>
        <taxon>Hypocreomycetidae</taxon>
        <taxon>Hypocreales</taxon>
        <taxon>Hypocreaceae</taxon>
        <taxon>Cladobotryum</taxon>
    </lineage>
</organism>
<accession>A0ABR0SNB2</accession>
<keyword evidence="3" id="KW-1185">Reference proteome</keyword>
<evidence type="ECO:0000313" key="2">
    <source>
        <dbReference type="EMBL" id="KAK5993654.1"/>
    </source>
</evidence>
<dbReference type="Proteomes" id="UP001338125">
    <property type="component" value="Unassembled WGS sequence"/>
</dbReference>
<keyword evidence="1" id="KW-0732">Signal</keyword>
<feature type="chain" id="PRO_5046617666" evidence="1">
    <location>
        <begin position="17"/>
        <end position="55"/>
    </location>
</feature>
<dbReference type="EMBL" id="JAVFKD010000012">
    <property type="protein sequence ID" value="KAK5993654.1"/>
    <property type="molecule type" value="Genomic_DNA"/>
</dbReference>
<name>A0ABR0SNB2_9HYPO</name>
<feature type="signal peptide" evidence="1">
    <location>
        <begin position="1"/>
        <end position="16"/>
    </location>
</feature>
<evidence type="ECO:0000313" key="3">
    <source>
        <dbReference type="Proteomes" id="UP001338125"/>
    </source>
</evidence>
<evidence type="ECO:0000256" key="1">
    <source>
        <dbReference type="SAM" id="SignalP"/>
    </source>
</evidence>
<reference evidence="2 3" key="1">
    <citation type="submission" date="2024-01" db="EMBL/GenBank/DDBJ databases">
        <title>Complete genome of Cladobotryum mycophilum ATHUM6906.</title>
        <authorList>
            <person name="Christinaki A.C."/>
            <person name="Myridakis A.I."/>
            <person name="Kouvelis V.N."/>
        </authorList>
    </citation>
    <scope>NUCLEOTIDE SEQUENCE [LARGE SCALE GENOMIC DNA]</scope>
    <source>
        <strain evidence="2 3">ATHUM6906</strain>
    </source>
</reference>
<proteinExistence type="predicted"/>
<sequence length="55" mass="5943">MKAVLAMLFFAVLGLAASPSGWPILTTALEIIAIAFLMENVMHRVERMANGLAIQ</sequence>
<comment type="caution">
    <text evidence="2">The sequence shown here is derived from an EMBL/GenBank/DDBJ whole genome shotgun (WGS) entry which is preliminary data.</text>
</comment>
<gene>
    <name evidence="2" type="ORF">PT974_07089</name>
</gene>